<protein>
    <recommendedName>
        <fullName evidence="3">4a-hydroxytetrahydrobiopterin dehydratase</fullName>
        <ecNumber evidence="3">4.2.1.96</ecNumber>
    </recommendedName>
    <alternativeName>
        <fullName evidence="5">4-alpha-hydroxy-tetrahydropterin dehydratase</fullName>
    </alternativeName>
</protein>
<name>A0AAD3GZY9_9STRA</name>
<accession>A0AAD3GZY9</accession>
<dbReference type="GO" id="GO:0006729">
    <property type="term" value="P:tetrahydrobiopterin biosynthetic process"/>
    <property type="evidence" value="ECO:0007669"/>
    <property type="project" value="InterPro"/>
</dbReference>
<comment type="catalytic activity">
    <reaction evidence="1">
        <text>(4aS,6R)-4a-hydroxy-L-erythro-5,6,7,8-tetrahydrobiopterin = (6R)-L-erythro-6,7-dihydrobiopterin + H2O</text>
        <dbReference type="Rhea" id="RHEA:11920"/>
        <dbReference type="ChEBI" id="CHEBI:15377"/>
        <dbReference type="ChEBI" id="CHEBI:15642"/>
        <dbReference type="ChEBI" id="CHEBI:43120"/>
        <dbReference type="EC" id="4.2.1.96"/>
    </reaction>
</comment>
<evidence type="ECO:0000256" key="3">
    <source>
        <dbReference type="ARBA" id="ARBA00013252"/>
    </source>
</evidence>
<keyword evidence="4" id="KW-0456">Lyase</keyword>
<dbReference type="EC" id="4.2.1.96" evidence="3"/>
<dbReference type="Pfam" id="PF01329">
    <property type="entry name" value="Pterin_4a"/>
    <property type="match status" value="1"/>
</dbReference>
<dbReference type="Gene3D" id="3.30.1360.20">
    <property type="entry name" value="Transcriptional coactivator/pterin dehydratase"/>
    <property type="match status" value="1"/>
</dbReference>
<comment type="similarity">
    <text evidence="2">Belongs to the pterin-4-alpha-carbinolamine dehydratase family.</text>
</comment>
<evidence type="ECO:0000313" key="7">
    <source>
        <dbReference type="Proteomes" id="UP001054902"/>
    </source>
</evidence>
<evidence type="ECO:0000256" key="2">
    <source>
        <dbReference type="ARBA" id="ARBA00006472"/>
    </source>
</evidence>
<sequence length="230" mass="26113">MWNISRKGAADNLKMLLIKKQLPTRRMRASAGRSSCTCPNRGSYNYTNGTISLQSRCPRLRYFSTKAKDPFARRPNKVCDPYGQGGKPLSSSDANQQLSILEPGWILVEGNDDVLNENIENQESKLGEVIPKAVQKEFYHENYLDASRFVSIIASVAHMNNHYPTISIERRLMKREKAWRVVSTVTCNTETLGGLSFNDFHIAMLIDVEVSREATQKLLLNETDSYKKHI</sequence>
<dbReference type="Proteomes" id="UP001054902">
    <property type="component" value="Unassembled WGS sequence"/>
</dbReference>
<evidence type="ECO:0000256" key="1">
    <source>
        <dbReference type="ARBA" id="ARBA00001554"/>
    </source>
</evidence>
<dbReference type="InterPro" id="IPR036428">
    <property type="entry name" value="PCD_sf"/>
</dbReference>
<proteinExistence type="inferred from homology"/>
<evidence type="ECO:0000256" key="5">
    <source>
        <dbReference type="ARBA" id="ARBA00030497"/>
    </source>
</evidence>
<dbReference type="EMBL" id="BLLK01000020">
    <property type="protein sequence ID" value="GFH45048.1"/>
    <property type="molecule type" value="Genomic_DNA"/>
</dbReference>
<evidence type="ECO:0000256" key="4">
    <source>
        <dbReference type="ARBA" id="ARBA00023239"/>
    </source>
</evidence>
<reference evidence="6 7" key="1">
    <citation type="journal article" date="2021" name="Sci. Rep.">
        <title>The genome of the diatom Chaetoceros tenuissimus carries an ancient integrated fragment of an extant virus.</title>
        <authorList>
            <person name="Hongo Y."/>
            <person name="Kimura K."/>
            <person name="Takaki Y."/>
            <person name="Yoshida Y."/>
            <person name="Baba S."/>
            <person name="Kobayashi G."/>
            <person name="Nagasaki K."/>
            <person name="Hano T."/>
            <person name="Tomaru Y."/>
        </authorList>
    </citation>
    <scope>NUCLEOTIDE SEQUENCE [LARGE SCALE GENOMIC DNA]</scope>
    <source>
        <strain evidence="6 7">NIES-3715</strain>
    </source>
</reference>
<gene>
    <name evidence="6" type="ORF">CTEN210_01522</name>
</gene>
<organism evidence="6 7">
    <name type="scientific">Chaetoceros tenuissimus</name>
    <dbReference type="NCBI Taxonomy" id="426638"/>
    <lineage>
        <taxon>Eukaryota</taxon>
        <taxon>Sar</taxon>
        <taxon>Stramenopiles</taxon>
        <taxon>Ochrophyta</taxon>
        <taxon>Bacillariophyta</taxon>
        <taxon>Coscinodiscophyceae</taxon>
        <taxon>Chaetocerotophycidae</taxon>
        <taxon>Chaetocerotales</taxon>
        <taxon>Chaetocerotaceae</taxon>
        <taxon>Chaetoceros</taxon>
    </lineage>
</organism>
<dbReference type="AlphaFoldDB" id="A0AAD3GZY9"/>
<dbReference type="GO" id="GO:0008124">
    <property type="term" value="F:4-alpha-hydroxytetrahydrobiopterin dehydratase activity"/>
    <property type="evidence" value="ECO:0007669"/>
    <property type="project" value="UniProtKB-EC"/>
</dbReference>
<dbReference type="PANTHER" id="PTHR12599:SF0">
    <property type="entry name" value="PTERIN-4-ALPHA-CARBINOLAMINE DEHYDRATASE"/>
    <property type="match status" value="1"/>
</dbReference>
<keyword evidence="7" id="KW-1185">Reference proteome</keyword>
<dbReference type="InterPro" id="IPR001533">
    <property type="entry name" value="Pterin_deHydtase"/>
</dbReference>
<dbReference type="PANTHER" id="PTHR12599">
    <property type="entry name" value="PTERIN-4-ALPHA-CARBINOLAMINE DEHYDRATASE"/>
    <property type="match status" value="1"/>
</dbReference>
<evidence type="ECO:0000313" key="6">
    <source>
        <dbReference type="EMBL" id="GFH45048.1"/>
    </source>
</evidence>
<comment type="caution">
    <text evidence="6">The sequence shown here is derived from an EMBL/GenBank/DDBJ whole genome shotgun (WGS) entry which is preliminary data.</text>
</comment>
<dbReference type="SUPFAM" id="SSF55248">
    <property type="entry name" value="PCD-like"/>
    <property type="match status" value="1"/>
</dbReference>